<comment type="similarity">
    <text evidence="1">Belongs to the ROK (NagC/XylR) family.</text>
</comment>
<dbReference type="eggNOG" id="COG1940">
    <property type="taxonomic scope" value="Bacteria"/>
</dbReference>
<sequence length="110" mass="12145">MLQRDEPASFAHIMQALKLLDPMVTEVVTQAATYFGIGLANLLNILNPEKVVLGGPLMTDSNLFFYTATQTAIRKTYQYPKYQVIFSKGNYGEEAIAIGAALLMLDQLTV</sequence>
<dbReference type="Pfam" id="PF00480">
    <property type="entry name" value="ROK"/>
    <property type="match status" value="1"/>
</dbReference>
<dbReference type="Gene3D" id="3.30.420.40">
    <property type="match status" value="1"/>
</dbReference>
<evidence type="ECO:0000313" key="3">
    <source>
        <dbReference type="Proteomes" id="UP000019364"/>
    </source>
</evidence>
<keyword evidence="3" id="KW-1185">Reference proteome</keyword>
<dbReference type="InterPro" id="IPR000600">
    <property type="entry name" value="ROK"/>
</dbReference>
<dbReference type="PANTHER" id="PTHR18964:SF149">
    <property type="entry name" value="BIFUNCTIONAL UDP-N-ACETYLGLUCOSAMINE 2-EPIMERASE_N-ACETYLMANNOSAMINE KINASE"/>
    <property type="match status" value="1"/>
</dbReference>
<evidence type="ECO:0000313" key="2">
    <source>
        <dbReference type="EMBL" id="GAF08844.1"/>
    </source>
</evidence>
<dbReference type="Proteomes" id="UP000019364">
    <property type="component" value="Unassembled WGS sequence"/>
</dbReference>
<proteinExistence type="inferred from homology"/>
<protein>
    <recommendedName>
        <fullName evidence="4">Glucokinase</fullName>
    </recommendedName>
</protein>
<name>W7Z303_9BACL</name>
<reference evidence="2 3" key="1">
    <citation type="journal article" date="2014" name="Genome Announc.">
        <title>Draft Genome Sequence of Paenibacillus pini JCM 16418T, Isolated from the Rhizosphere of Pine Tree.</title>
        <authorList>
            <person name="Yuki M."/>
            <person name="Oshima K."/>
            <person name="Suda W."/>
            <person name="Oshida Y."/>
            <person name="Kitamura K."/>
            <person name="Iida Y."/>
            <person name="Hattori M."/>
            <person name="Ohkuma M."/>
        </authorList>
    </citation>
    <scope>NUCLEOTIDE SEQUENCE [LARGE SCALE GENOMIC DNA]</scope>
    <source>
        <strain evidence="2 3">JCM 16418</strain>
    </source>
</reference>
<evidence type="ECO:0008006" key="4">
    <source>
        <dbReference type="Google" id="ProtNLM"/>
    </source>
</evidence>
<dbReference type="EMBL" id="BAVZ01000008">
    <property type="protein sequence ID" value="GAF08844.1"/>
    <property type="molecule type" value="Genomic_DNA"/>
</dbReference>
<dbReference type="InterPro" id="IPR043129">
    <property type="entry name" value="ATPase_NBD"/>
</dbReference>
<accession>W7Z303</accession>
<dbReference type="PANTHER" id="PTHR18964">
    <property type="entry name" value="ROK (REPRESSOR, ORF, KINASE) FAMILY"/>
    <property type="match status" value="1"/>
</dbReference>
<organism evidence="2 3">
    <name type="scientific">Paenibacillus pini JCM 16418</name>
    <dbReference type="NCBI Taxonomy" id="1236976"/>
    <lineage>
        <taxon>Bacteria</taxon>
        <taxon>Bacillati</taxon>
        <taxon>Bacillota</taxon>
        <taxon>Bacilli</taxon>
        <taxon>Bacillales</taxon>
        <taxon>Paenibacillaceae</taxon>
        <taxon>Paenibacillus</taxon>
    </lineage>
</organism>
<comment type="caution">
    <text evidence="2">The sequence shown here is derived from an EMBL/GenBank/DDBJ whole genome shotgun (WGS) entry which is preliminary data.</text>
</comment>
<evidence type="ECO:0000256" key="1">
    <source>
        <dbReference type="ARBA" id="ARBA00006479"/>
    </source>
</evidence>
<dbReference type="STRING" id="1236976.JCM16418_2952"/>
<gene>
    <name evidence="2" type="ORF">JCM16418_2952</name>
</gene>
<dbReference type="AlphaFoldDB" id="W7Z303"/>
<dbReference type="SUPFAM" id="SSF53067">
    <property type="entry name" value="Actin-like ATPase domain"/>
    <property type="match status" value="1"/>
</dbReference>